<comment type="function">
    <text evidence="1 12">Processively dephosphorylates Ser-5 of the heptad repeats YSPTSPS in the C-terminal domain of the largest RNA polymerase II subunit (RPB1).</text>
</comment>
<evidence type="ECO:0000256" key="8">
    <source>
        <dbReference type="ARBA" id="ARBA00022912"/>
    </source>
</evidence>
<dbReference type="GO" id="GO:0031564">
    <property type="term" value="P:transcription antitermination"/>
    <property type="evidence" value="ECO:0007669"/>
    <property type="project" value="EnsemblFungi"/>
</dbReference>
<evidence type="ECO:0000313" key="16">
    <source>
        <dbReference type="Proteomes" id="UP000256601"/>
    </source>
</evidence>
<accession>A0A1H6PKT6</accession>
<gene>
    <name evidence="14" type="ORF">B0I71DRAFT_135808</name>
    <name evidence="13" type="ORF">YALI1_F24151g</name>
</gene>
<evidence type="ECO:0000256" key="6">
    <source>
        <dbReference type="ARBA" id="ARBA00022664"/>
    </source>
</evidence>
<dbReference type="GO" id="GO:0030847">
    <property type="term" value="P:termination of RNA polymerase II transcription, exosome-dependent"/>
    <property type="evidence" value="ECO:0007669"/>
    <property type="project" value="EnsemblFungi"/>
</dbReference>
<comment type="function">
    <text evidence="12">Component of the cleavage and polyadenylation factor (CPF) complex, which plays a key role in polyadenylation-dependent pre-mRNA 3'-end formation and cooperates with cleavage factors including the CFIA complex and NAB4/CFIB. SSU72 is required for 3'-end formation of snoRNAs.</text>
</comment>
<dbReference type="SUPFAM" id="SSF52788">
    <property type="entry name" value="Phosphotyrosine protein phosphatases I"/>
    <property type="match status" value="1"/>
</dbReference>
<comment type="catalytic activity">
    <reaction evidence="11 12">
        <text>O-phospho-L-threonyl-[protein] + H2O = L-threonyl-[protein] + phosphate</text>
        <dbReference type="Rhea" id="RHEA:47004"/>
        <dbReference type="Rhea" id="RHEA-COMP:11060"/>
        <dbReference type="Rhea" id="RHEA-COMP:11605"/>
        <dbReference type="ChEBI" id="CHEBI:15377"/>
        <dbReference type="ChEBI" id="CHEBI:30013"/>
        <dbReference type="ChEBI" id="CHEBI:43474"/>
        <dbReference type="ChEBI" id="CHEBI:61977"/>
        <dbReference type="EC" id="3.1.3.16"/>
    </reaction>
</comment>
<evidence type="ECO:0000256" key="4">
    <source>
        <dbReference type="ARBA" id="ARBA00013081"/>
    </source>
</evidence>
<dbReference type="GO" id="GO:1902801">
    <property type="term" value="P:regulation of siRNA-independent facultative heterochromatin formation"/>
    <property type="evidence" value="ECO:0007669"/>
    <property type="project" value="EnsemblFungi"/>
</dbReference>
<name>A0A1H6PKT6_YARLL</name>
<evidence type="ECO:0000313" key="13">
    <source>
        <dbReference type="EMBL" id="AOW07351.1"/>
    </source>
</evidence>
<dbReference type="VEuPathDB" id="FungiDB:YALI0_F18194g"/>
<evidence type="ECO:0000256" key="3">
    <source>
        <dbReference type="ARBA" id="ARBA00008978"/>
    </source>
</evidence>
<dbReference type="GO" id="GO:0030846">
    <property type="term" value="P:termination of RNA polymerase II transcription, poly(A)-coupled"/>
    <property type="evidence" value="ECO:0007669"/>
    <property type="project" value="EnsemblFungi"/>
</dbReference>
<comment type="similarity">
    <text evidence="3 12">Belongs to the SSU72 phosphatase family.</text>
</comment>
<comment type="subcellular location">
    <subcellularLocation>
        <location evidence="2 12">Nucleus</location>
    </subcellularLocation>
</comment>
<dbReference type="GO" id="GO:0090052">
    <property type="term" value="P:regulation of pericentric heterochromatin formation"/>
    <property type="evidence" value="ECO:0007669"/>
    <property type="project" value="EnsemblFungi"/>
</dbReference>
<dbReference type="GeneID" id="2908669"/>
<dbReference type="Pfam" id="PF04722">
    <property type="entry name" value="Ssu72"/>
    <property type="match status" value="1"/>
</dbReference>
<dbReference type="OMA" id="PNCYEFG"/>
<dbReference type="InterPro" id="IPR036196">
    <property type="entry name" value="Ptyr_pPase_sf"/>
</dbReference>
<dbReference type="EMBL" id="CP017558">
    <property type="protein sequence ID" value="AOW07351.1"/>
    <property type="molecule type" value="Genomic_DNA"/>
</dbReference>
<dbReference type="GO" id="GO:0030643">
    <property type="term" value="P:intracellular phosphate ion homeostasis"/>
    <property type="evidence" value="ECO:0007669"/>
    <property type="project" value="EnsemblFungi"/>
</dbReference>
<comment type="catalytic activity">
    <reaction evidence="10 12">
        <text>O-phospho-L-seryl-[protein] + H2O = L-seryl-[protein] + phosphate</text>
        <dbReference type="Rhea" id="RHEA:20629"/>
        <dbReference type="Rhea" id="RHEA-COMP:9863"/>
        <dbReference type="Rhea" id="RHEA-COMP:11604"/>
        <dbReference type="ChEBI" id="CHEBI:15377"/>
        <dbReference type="ChEBI" id="CHEBI:29999"/>
        <dbReference type="ChEBI" id="CHEBI:43474"/>
        <dbReference type="ChEBI" id="CHEBI:83421"/>
        <dbReference type="EC" id="3.1.3.16"/>
    </reaction>
</comment>
<reference evidence="13 15" key="1">
    <citation type="journal article" date="2016" name="PLoS ONE">
        <title>Sequence Assembly of Yarrowia lipolytica Strain W29/CLIB89 Shows Transposable Element Diversity.</title>
        <authorList>
            <person name="Magnan C."/>
            <person name="Yu J."/>
            <person name="Chang I."/>
            <person name="Jahn E."/>
            <person name="Kanomata Y."/>
            <person name="Wu J."/>
            <person name="Zeller M."/>
            <person name="Oakes M."/>
            <person name="Baldi P."/>
            <person name="Sandmeyer S."/>
        </authorList>
    </citation>
    <scope>NUCLEOTIDE SEQUENCE [LARGE SCALE GENOMIC DNA]</scope>
    <source>
        <strain evidence="13">CLIB89</strain>
        <strain evidence="15">CLIB89(W29)</strain>
    </source>
</reference>
<dbReference type="GO" id="GO:0031124">
    <property type="term" value="P:mRNA 3'-end processing"/>
    <property type="evidence" value="ECO:0007669"/>
    <property type="project" value="EnsemblFungi"/>
</dbReference>
<dbReference type="EC" id="3.1.3.16" evidence="4 12"/>
<keyword evidence="9 12" id="KW-0539">Nucleus</keyword>
<dbReference type="GO" id="GO:0005847">
    <property type="term" value="C:mRNA cleavage and polyadenylation specificity factor complex"/>
    <property type="evidence" value="ECO:0007669"/>
    <property type="project" value="EnsemblFungi"/>
</dbReference>
<reference evidence="14 16" key="2">
    <citation type="submission" date="2018-07" db="EMBL/GenBank/DDBJ databases">
        <title>Draft Genome Assemblies for Five Robust Yarrowia lipolytica Strains Exhibiting High Lipid Production and Pentose Sugar Utilization and Sugar Alcohol Secretion from Undetoxified Lignocellulosic Biomass Hydrolysates.</title>
        <authorList>
            <consortium name="DOE Joint Genome Institute"/>
            <person name="Walker C."/>
            <person name="Ryu S."/>
            <person name="Na H."/>
            <person name="Zane M."/>
            <person name="LaButti K."/>
            <person name="Lipzen A."/>
            <person name="Haridas S."/>
            <person name="Barry K."/>
            <person name="Grigoriev I.V."/>
            <person name="Quarterman J."/>
            <person name="Slininger P."/>
            <person name="Dien B."/>
            <person name="Trinh C.T."/>
        </authorList>
    </citation>
    <scope>NUCLEOTIDE SEQUENCE [LARGE SCALE GENOMIC DNA]</scope>
    <source>
        <strain evidence="14 16">YB392</strain>
    </source>
</reference>
<dbReference type="eggNOG" id="KOG2424">
    <property type="taxonomic scope" value="Eukaryota"/>
</dbReference>
<dbReference type="RefSeq" id="XP_505567.1">
    <property type="nucleotide sequence ID" value="XM_505567.1"/>
</dbReference>
<dbReference type="GO" id="GO:0180007">
    <property type="term" value="F:RNA polymerase II CTD heptapeptide repeat S5 phosphatase activity"/>
    <property type="evidence" value="ECO:0007669"/>
    <property type="project" value="EnsemblFungi"/>
</dbReference>
<dbReference type="GO" id="GO:0006368">
    <property type="term" value="P:transcription elongation by RNA polymerase II"/>
    <property type="evidence" value="ECO:0007669"/>
    <property type="project" value="EnsemblFungi"/>
</dbReference>
<evidence type="ECO:0000256" key="12">
    <source>
        <dbReference type="RuleBase" id="RU369031"/>
    </source>
</evidence>
<comment type="subunit">
    <text evidence="12">Component of the cleavage and polyadenylation factor (CPF) complex.</text>
</comment>
<dbReference type="VEuPathDB" id="FungiDB:YALI1_F24151g"/>
<keyword evidence="6 12" id="KW-0507">mRNA processing</keyword>
<dbReference type="OrthoDB" id="57957at2759"/>
<organism evidence="13 15">
    <name type="scientific">Yarrowia lipolytica</name>
    <name type="common">Candida lipolytica</name>
    <dbReference type="NCBI Taxonomy" id="4952"/>
    <lineage>
        <taxon>Eukaryota</taxon>
        <taxon>Fungi</taxon>
        <taxon>Dikarya</taxon>
        <taxon>Ascomycota</taxon>
        <taxon>Saccharomycotina</taxon>
        <taxon>Dipodascomycetes</taxon>
        <taxon>Dipodascales</taxon>
        <taxon>Dipodascales incertae sedis</taxon>
        <taxon>Yarrowia</taxon>
    </lineage>
</organism>
<evidence type="ECO:0000313" key="14">
    <source>
        <dbReference type="EMBL" id="RDW23541.1"/>
    </source>
</evidence>
<dbReference type="KEGG" id="yli:2908669"/>
<dbReference type="GO" id="GO:0001174">
    <property type="term" value="P:transcriptional start site selection at RNA polymerase II promoter"/>
    <property type="evidence" value="ECO:0007669"/>
    <property type="project" value="EnsemblFungi"/>
</dbReference>
<dbReference type="InterPro" id="IPR006811">
    <property type="entry name" value="RNA_pol_II_suA"/>
</dbReference>
<protein>
    <recommendedName>
        <fullName evidence="5 12">RNA polymerase II subunit A C-terminal domain phosphatase SSU72</fullName>
        <shortName evidence="12">CTD phosphatase SSU72</shortName>
        <ecNumber evidence="4 12">3.1.3.16</ecNumber>
    </recommendedName>
</protein>
<dbReference type="GO" id="GO:0009302">
    <property type="term" value="P:sno(s)RNA transcription"/>
    <property type="evidence" value="ECO:0007669"/>
    <property type="project" value="EnsemblFungi"/>
</dbReference>
<keyword evidence="8 12" id="KW-0904">Protein phosphatase</keyword>
<dbReference type="EMBL" id="KZ859078">
    <property type="protein sequence ID" value="RDW23541.1"/>
    <property type="molecule type" value="Genomic_DNA"/>
</dbReference>
<evidence type="ECO:0000256" key="1">
    <source>
        <dbReference type="ARBA" id="ARBA00002497"/>
    </source>
</evidence>
<evidence type="ECO:0000313" key="15">
    <source>
        <dbReference type="Proteomes" id="UP000182444"/>
    </source>
</evidence>
<keyword evidence="7 12" id="KW-0378">Hydrolase</keyword>
<evidence type="ECO:0000256" key="10">
    <source>
        <dbReference type="ARBA" id="ARBA00047761"/>
    </source>
</evidence>
<dbReference type="Proteomes" id="UP000182444">
    <property type="component" value="Chromosome 1F"/>
</dbReference>
<proteinExistence type="inferred from homology"/>
<sequence length="193" mass="21900">MTELKMCTVCASNQNRSMEAHKVLKEAGFDVESYGTGSAVRLPGPAYDKPNIYAFGTPYDDIYNELSAQDERLYTANGLLTMLDRNRKIKTAPERWVEHKNVFDVVFTCEERCFEAVCDDLMDRGEKLQRPVHVINVDIRDNHEDSVIGAQGILKLARSLADSKDLDAQIMGIMDSWQEQHPKLPLMHAVGYF</sequence>
<evidence type="ECO:0000256" key="11">
    <source>
        <dbReference type="ARBA" id="ARBA00048336"/>
    </source>
</evidence>
<dbReference type="PANTHER" id="PTHR20383">
    <property type="entry name" value="RNA POLYMERASE II SUBUNIT A C-TERMINAL DOMAIN PHOSPHATASE"/>
    <property type="match status" value="1"/>
</dbReference>
<dbReference type="GO" id="GO:0032215">
    <property type="term" value="P:positive regulation of telomere maintenance via semi-conservative replication"/>
    <property type="evidence" value="ECO:0007669"/>
    <property type="project" value="EnsemblFungi"/>
</dbReference>
<dbReference type="FunFam" id="3.40.50.2300:FF:000039">
    <property type="entry name" value="RNA polymerase II subunit A C-terminal domain phosphatase"/>
    <property type="match status" value="1"/>
</dbReference>
<dbReference type="GO" id="GO:0000785">
    <property type="term" value="C:chromatin"/>
    <property type="evidence" value="ECO:0007669"/>
    <property type="project" value="EnsemblFungi"/>
</dbReference>
<dbReference type="Proteomes" id="UP000256601">
    <property type="component" value="Unassembled WGS sequence"/>
</dbReference>
<evidence type="ECO:0000256" key="7">
    <source>
        <dbReference type="ARBA" id="ARBA00022801"/>
    </source>
</evidence>
<evidence type="ECO:0000256" key="2">
    <source>
        <dbReference type="ARBA" id="ARBA00004123"/>
    </source>
</evidence>
<dbReference type="GO" id="GO:0004725">
    <property type="term" value="F:protein tyrosine phosphatase activity"/>
    <property type="evidence" value="ECO:0007669"/>
    <property type="project" value="EnsemblFungi"/>
</dbReference>
<dbReference type="Gene3D" id="3.40.50.2300">
    <property type="match status" value="2"/>
</dbReference>
<dbReference type="SMR" id="A0A1H6PKT6"/>
<evidence type="ECO:0000256" key="5">
    <source>
        <dbReference type="ARBA" id="ARBA00017215"/>
    </source>
</evidence>
<dbReference type="AlphaFoldDB" id="A0A1H6PKT6"/>
<evidence type="ECO:0000256" key="9">
    <source>
        <dbReference type="ARBA" id="ARBA00023242"/>
    </source>
</evidence>